<comment type="caution">
    <text evidence="2">The sequence shown here is derived from an EMBL/GenBank/DDBJ whole genome shotgun (WGS) entry which is preliminary data.</text>
</comment>
<evidence type="ECO:0000313" key="3">
    <source>
        <dbReference type="Proteomes" id="UP000324758"/>
    </source>
</evidence>
<dbReference type="InterPro" id="IPR005064">
    <property type="entry name" value="BUG"/>
</dbReference>
<keyword evidence="3" id="KW-1185">Reference proteome</keyword>
<sequence>MPSLSRRRFVNAAAFAATVAGFPRSGSAAGYPSRPIRLVIPYGAGGSGDEIGRPWVERMSSQLGPTFVENIGGAGGAIGTTAVAREAPDGYSLLLGNGSTQVIIPLTTANPSYSVGDFRAIYRLISSALVFATHPSVPAANLKELIAYAETKPGTMSYGTPGIGTGNHLVGEMFKQQAGGLDIVHVPYRGIAQATNDLVAGQISLIIGVMSVQLLQLSQAGKIKLLAVTPEKRLSGAPDIPTAMESGMPDLSYEGWFGLFAHKMTDDAIIDRIAQATRTAMADPALQAAYRAQGMEPDSDSSPDKFQRIVDATTASLAPVIKSIGLKSL</sequence>
<gene>
    <name evidence="2" type="ORF">FXB40_16860</name>
</gene>
<dbReference type="AlphaFoldDB" id="A0A5D3KEF5"/>
<dbReference type="SUPFAM" id="SSF53850">
    <property type="entry name" value="Periplasmic binding protein-like II"/>
    <property type="match status" value="1"/>
</dbReference>
<dbReference type="Proteomes" id="UP000324758">
    <property type="component" value="Unassembled WGS sequence"/>
</dbReference>
<reference evidence="2 3" key="1">
    <citation type="submission" date="2019-08" db="EMBL/GenBank/DDBJ databases">
        <title>Bradyrhizobium hipponensis sp. nov., a rhizobium isolated from a Lupinus angustifolius root nodule in Tunisia.</title>
        <authorList>
            <person name="Off K."/>
            <person name="Rejili M."/>
            <person name="Mars M."/>
            <person name="Brachmann A."/>
            <person name="Marin M."/>
        </authorList>
    </citation>
    <scope>NUCLEOTIDE SEQUENCE [LARGE SCALE GENOMIC DNA]</scope>
    <source>
        <strain evidence="2 3">CTAW71</strain>
    </source>
</reference>
<dbReference type="EMBL" id="VSSS01000026">
    <property type="protein sequence ID" value="TYL94769.1"/>
    <property type="molecule type" value="Genomic_DNA"/>
</dbReference>
<dbReference type="PANTHER" id="PTHR42928">
    <property type="entry name" value="TRICARBOXYLATE-BINDING PROTEIN"/>
    <property type="match status" value="1"/>
</dbReference>
<dbReference type="CDD" id="cd07012">
    <property type="entry name" value="PBP2_Bug_TTT"/>
    <property type="match status" value="1"/>
</dbReference>
<name>A0A5D3KEF5_9BRAD</name>
<dbReference type="PANTHER" id="PTHR42928:SF5">
    <property type="entry name" value="BLR1237 PROTEIN"/>
    <property type="match status" value="1"/>
</dbReference>
<dbReference type="PIRSF" id="PIRSF017082">
    <property type="entry name" value="YflP"/>
    <property type="match status" value="1"/>
</dbReference>
<accession>A0A5D3KEF5</accession>
<evidence type="ECO:0000256" key="1">
    <source>
        <dbReference type="ARBA" id="ARBA00006987"/>
    </source>
</evidence>
<evidence type="ECO:0000313" key="2">
    <source>
        <dbReference type="EMBL" id="TYL94769.1"/>
    </source>
</evidence>
<proteinExistence type="inferred from homology"/>
<dbReference type="InterPro" id="IPR042100">
    <property type="entry name" value="Bug_dom1"/>
</dbReference>
<comment type="similarity">
    <text evidence="1">Belongs to the UPF0065 (bug) family.</text>
</comment>
<dbReference type="OrthoDB" id="8200334at2"/>
<dbReference type="PROSITE" id="PS51318">
    <property type="entry name" value="TAT"/>
    <property type="match status" value="1"/>
</dbReference>
<dbReference type="Pfam" id="PF03401">
    <property type="entry name" value="TctC"/>
    <property type="match status" value="1"/>
</dbReference>
<dbReference type="RefSeq" id="WP_148773307.1">
    <property type="nucleotide sequence ID" value="NZ_VSSS01000026.1"/>
</dbReference>
<protein>
    <submittedName>
        <fullName evidence="2">Tripartite tricarboxylate transporter substrate binding protein</fullName>
    </submittedName>
</protein>
<dbReference type="Gene3D" id="3.40.190.150">
    <property type="entry name" value="Bordetella uptake gene, domain 1"/>
    <property type="match status" value="1"/>
</dbReference>
<dbReference type="Gene3D" id="3.40.190.10">
    <property type="entry name" value="Periplasmic binding protein-like II"/>
    <property type="match status" value="1"/>
</dbReference>
<dbReference type="InterPro" id="IPR006311">
    <property type="entry name" value="TAT_signal"/>
</dbReference>
<organism evidence="2 3">
    <name type="scientific">Bradyrhizobium rifense</name>
    <dbReference type="NCBI Taxonomy" id="515499"/>
    <lineage>
        <taxon>Bacteria</taxon>
        <taxon>Pseudomonadati</taxon>
        <taxon>Pseudomonadota</taxon>
        <taxon>Alphaproteobacteria</taxon>
        <taxon>Hyphomicrobiales</taxon>
        <taxon>Nitrobacteraceae</taxon>
        <taxon>Bradyrhizobium</taxon>
    </lineage>
</organism>